<keyword evidence="3" id="KW-0349">Heme</keyword>
<dbReference type="Pfam" id="PF00067">
    <property type="entry name" value="p450"/>
    <property type="match status" value="1"/>
</dbReference>
<evidence type="ECO:0000256" key="3">
    <source>
        <dbReference type="RuleBase" id="RU000461"/>
    </source>
</evidence>
<comment type="caution">
    <text evidence="4">The sequence shown here is derived from an EMBL/GenBank/DDBJ whole genome shotgun (WGS) entry which is preliminary data.</text>
</comment>
<dbReference type="InterPro" id="IPR002401">
    <property type="entry name" value="Cyt_P450_E_grp-I"/>
</dbReference>
<dbReference type="InterPro" id="IPR001128">
    <property type="entry name" value="Cyt_P450"/>
</dbReference>
<dbReference type="PANTHER" id="PTHR24305">
    <property type="entry name" value="CYTOCHROME P450"/>
    <property type="match status" value="1"/>
</dbReference>
<comment type="cofactor">
    <cofactor evidence="1">
        <name>heme</name>
        <dbReference type="ChEBI" id="CHEBI:30413"/>
    </cofactor>
</comment>
<keyword evidence="3" id="KW-0408">Iron</keyword>
<dbReference type="PRINTS" id="PR00385">
    <property type="entry name" value="P450"/>
</dbReference>
<evidence type="ECO:0000256" key="2">
    <source>
        <dbReference type="ARBA" id="ARBA00010617"/>
    </source>
</evidence>
<evidence type="ECO:0000256" key="1">
    <source>
        <dbReference type="ARBA" id="ARBA00001971"/>
    </source>
</evidence>
<dbReference type="PANTHER" id="PTHR24305:SF166">
    <property type="entry name" value="CYTOCHROME P450 12A4, MITOCHONDRIAL-RELATED"/>
    <property type="match status" value="1"/>
</dbReference>
<dbReference type="Gene3D" id="1.10.630.10">
    <property type="entry name" value="Cytochrome P450"/>
    <property type="match status" value="1"/>
</dbReference>
<keyword evidence="3" id="KW-0560">Oxidoreductase</keyword>
<accession>A0ABV0K4J2</accession>
<dbReference type="InterPro" id="IPR036396">
    <property type="entry name" value="Cyt_P450_sf"/>
</dbReference>
<dbReference type="PROSITE" id="PS00086">
    <property type="entry name" value="CYTOCHROME_P450"/>
    <property type="match status" value="1"/>
</dbReference>
<dbReference type="SUPFAM" id="SSF48264">
    <property type="entry name" value="Cytochrome P450"/>
    <property type="match status" value="1"/>
</dbReference>
<evidence type="ECO:0000313" key="5">
    <source>
        <dbReference type="Proteomes" id="UP001482513"/>
    </source>
</evidence>
<dbReference type="PRINTS" id="PR00463">
    <property type="entry name" value="EP450I"/>
</dbReference>
<name>A0ABV0K4J2_9CYAN</name>
<proteinExistence type="inferred from homology"/>
<keyword evidence="5" id="KW-1185">Reference proteome</keyword>
<reference evidence="4 5" key="1">
    <citation type="submission" date="2022-04" db="EMBL/GenBank/DDBJ databases">
        <title>Positive selection, recombination, and allopatry shape intraspecific diversity of widespread and dominant cyanobacteria.</title>
        <authorList>
            <person name="Wei J."/>
            <person name="Shu W."/>
            <person name="Hu C."/>
        </authorList>
    </citation>
    <scope>NUCLEOTIDE SEQUENCE [LARGE SCALE GENOMIC DNA]</scope>
    <source>
        <strain evidence="4 5">DQ-A4</strain>
    </source>
</reference>
<dbReference type="InterPro" id="IPR017972">
    <property type="entry name" value="Cyt_P450_CS"/>
</dbReference>
<comment type="similarity">
    <text evidence="2 3">Belongs to the cytochrome P450 family.</text>
</comment>
<sequence>MIKTQGLASVLVLASIVAGGLGWRWRQQAQRLQSLRALPTPPGHWPSGNALELIALAKNGRFSQKFLEWTQQYGPLFVVWLFNNPILIVSKPKLIEQILVQGQSDGIFARSPNFYGAYQDVFGVHIGNQKGQEWKWRRQAAAPSFKPNQFSQKLDVIVDSCMGVVDDIQHLVSKQEIVCVDSLFVNLTMGVIAHFLLGVSLDGKPNFEGEPPFEPQKLYKALAVLEKQVLLQSAGKSKWLKYLPTKEGRTYKNAQQYIENFLAPRVAMALRLAREPNAQSIAGVSQQFRTSMLIQFAKNPQHNLETLVAEAKAFLFAGHDTTAHTLSFAVGALGVTPMVRQKAQAIVDGIWQQEGCLNTSAIKKLTYVEAIVKETMRLYPVAPGIPLVATQDTEIGGIQIPQKTGIEPFFLGAGRDPEMYPHPDEFRPERWLQADEAEGMLGKQPLHLGFSLGPHYCLGAPLALLEATIMLAALLHYFDWELVNGSTSLEQFDQNLTIFPRDRMPVRFQVRSST</sequence>
<dbReference type="CDD" id="cd00302">
    <property type="entry name" value="cytochrome_P450"/>
    <property type="match status" value="1"/>
</dbReference>
<evidence type="ECO:0000313" key="4">
    <source>
        <dbReference type="EMBL" id="MEP0947684.1"/>
    </source>
</evidence>
<keyword evidence="3" id="KW-0503">Monooxygenase</keyword>
<dbReference type="EMBL" id="JAMPKX010000004">
    <property type="protein sequence ID" value="MEP0947684.1"/>
    <property type="molecule type" value="Genomic_DNA"/>
</dbReference>
<dbReference type="InterPro" id="IPR050121">
    <property type="entry name" value="Cytochrome_P450_monoxygenase"/>
</dbReference>
<organism evidence="4 5">
    <name type="scientific">Leptolyngbya subtilissima DQ-A4</name>
    <dbReference type="NCBI Taxonomy" id="2933933"/>
    <lineage>
        <taxon>Bacteria</taxon>
        <taxon>Bacillati</taxon>
        <taxon>Cyanobacteriota</taxon>
        <taxon>Cyanophyceae</taxon>
        <taxon>Leptolyngbyales</taxon>
        <taxon>Leptolyngbyaceae</taxon>
        <taxon>Leptolyngbya group</taxon>
        <taxon>Leptolyngbya</taxon>
    </lineage>
</organism>
<dbReference type="RefSeq" id="WP_190703027.1">
    <property type="nucleotide sequence ID" value="NZ_JAMPKX010000004.1"/>
</dbReference>
<keyword evidence="3" id="KW-0479">Metal-binding</keyword>
<gene>
    <name evidence="4" type="ORF">NC992_12440</name>
</gene>
<protein>
    <submittedName>
        <fullName evidence="4">Cytochrome P450</fullName>
    </submittedName>
</protein>
<dbReference type="Proteomes" id="UP001482513">
    <property type="component" value="Unassembled WGS sequence"/>
</dbReference>